<keyword evidence="3" id="KW-1185">Reference proteome</keyword>
<feature type="signal peptide" evidence="1">
    <location>
        <begin position="1"/>
        <end position="23"/>
    </location>
</feature>
<keyword evidence="1" id="KW-0732">Signal</keyword>
<gene>
    <name evidence="2" type="ORF">ALEPTO_LOCUS14207</name>
</gene>
<feature type="non-terminal residue" evidence="2">
    <location>
        <position position="1"/>
    </location>
</feature>
<dbReference type="EMBL" id="CAJVPS010053200">
    <property type="protein sequence ID" value="CAG8772240.1"/>
    <property type="molecule type" value="Genomic_DNA"/>
</dbReference>
<feature type="non-terminal residue" evidence="2">
    <location>
        <position position="59"/>
    </location>
</feature>
<comment type="caution">
    <text evidence="2">The sequence shown here is derived from an EMBL/GenBank/DDBJ whole genome shotgun (WGS) entry which is preliminary data.</text>
</comment>
<dbReference type="AlphaFoldDB" id="A0A9N9NYC7"/>
<sequence>FLTLRSLFITVLWSCSLPDRVSLRSCVSLPDRVSLRSCVSLRGACDQVVKLDVKKRSDA</sequence>
<name>A0A9N9NYC7_9GLOM</name>
<dbReference type="Proteomes" id="UP000789508">
    <property type="component" value="Unassembled WGS sequence"/>
</dbReference>
<protein>
    <submittedName>
        <fullName evidence="2">10722_t:CDS:1</fullName>
    </submittedName>
</protein>
<evidence type="ECO:0000313" key="2">
    <source>
        <dbReference type="EMBL" id="CAG8772240.1"/>
    </source>
</evidence>
<evidence type="ECO:0000313" key="3">
    <source>
        <dbReference type="Proteomes" id="UP000789508"/>
    </source>
</evidence>
<organism evidence="2 3">
    <name type="scientific">Ambispora leptoticha</name>
    <dbReference type="NCBI Taxonomy" id="144679"/>
    <lineage>
        <taxon>Eukaryota</taxon>
        <taxon>Fungi</taxon>
        <taxon>Fungi incertae sedis</taxon>
        <taxon>Mucoromycota</taxon>
        <taxon>Glomeromycotina</taxon>
        <taxon>Glomeromycetes</taxon>
        <taxon>Archaeosporales</taxon>
        <taxon>Ambisporaceae</taxon>
        <taxon>Ambispora</taxon>
    </lineage>
</organism>
<evidence type="ECO:0000256" key="1">
    <source>
        <dbReference type="SAM" id="SignalP"/>
    </source>
</evidence>
<proteinExistence type="predicted"/>
<reference evidence="2" key="1">
    <citation type="submission" date="2021-06" db="EMBL/GenBank/DDBJ databases">
        <authorList>
            <person name="Kallberg Y."/>
            <person name="Tangrot J."/>
            <person name="Rosling A."/>
        </authorList>
    </citation>
    <scope>NUCLEOTIDE SEQUENCE</scope>
    <source>
        <strain evidence="2">FL130A</strain>
    </source>
</reference>
<feature type="chain" id="PRO_5040146624" evidence="1">
    <location>
        <begin position="24"/>
        <end position="59"/>
    </location>
</feature>
<accession>A0A9N9NYC7</accession>